<reference evidence="1" key="1">
    <citation type="journal article" date="2020" name="Environ. Microbiol.">
        <title>The novel and transferable erm(51) gene confers Macrolides, Lincosamides, and Streptogramins B (MLSB) resistance to clonal Rhodococcus equi in the environment.</title>
        <authorList>
            <person name="Huber L."/>
            <person name="Giguere S."/>
            <person name="Slovis N.M."/>
            <person name="Alvarez-Narvaez S."/>
            <person name="Hart K.A."/>
            <person name="Greiter M."/>
            <person name="Morris E.R.A."/>
            <person name="Cohen N.D."/>
        </authorList>
    </citation>
    <scope>NUCLEOTIDE SEQUENCE</scope>
    <source>
        <strain evidence="1">Lh_116_1</strain>
    </source>
</reference>
<accession>A0A9Q5EVU6</accession>
<evidence type="ECO:0000313" key="1">
    <source>
        <dbReference type="EMBL" id="NKT77324.1"/>
    </source>
</evidence>
<sequence length="233" mass="26427">MKQPLLFNSLPVSVSTADGVEPDQATIETVPNLRGASIADAVRFGGPAVSRILERMPIHCDRRYVIVDTKVAYLMQGWSPSIPGWHTDGVPRGAEGDARDKGAPNLRAMIDDSMTAPRFHLYVSGTHCPTEFLEGMFMQQVDMDAEDDRSLYSSMDTTVNTLLDIEYAAWSTFRTQPDRIYTWDWWSVHRAIPAEDTGWRLLIRVTETDYIPPRTEGFIRRQNQVYIPQGFGW</sequence>
<organism evidence="1 2">
    <name type="scientific">Rhodococcus hoagii</name>
    <name type="common">Corynebacterium equii</name>
    <dbReference type="NCBI Taxonomy" id="43767"/>
    <lineage>
        <taxon>Bacteria</taxon>
        <taxon>Bacillati</taxon>
        <taxon>Actinomycetota</taxon>
        <taxon>Actinomycetes</taxon>
        <taxon>Mycobacteriales</taxon>
        <taxon>Nocardiaceae</taxon>
        <taxon>Prescottella</taxon>
    </lineage>
</organism>
<dbReference type="Proteomes" id="UP000603463">
    <property type="component" value="Unassembled WGS sequence"/>
</dbReference>
<dbReference type="AlphaFoldDB" id="A0A9Q5EVU6"/>
<name>A0A9Q5EVU6_RHOHA</name>
<protein>
    <submittedName>
        <fullName evidence="1">Uncharacterized protein</fullName>
    </submittedName>
</protein>
<dbReference type="EMBL" id="WVBC01000002">
    <property type="protein sequence ID" value="NKT77324.1"/>
    <property type="molecule type" value="Genomic_DNA"/>
</dbReference>
<evidence type="ECO:0000313" key="2">
    <source>
        <dbReference type="Proteomes" id="UP000603463"/>
    </source>
</evidence>
<proteinExistence type="predicted"/>
<comment type="caution">
    <text evidence="1">The sequence shown here is derived from an EMBL/GenBank/DDBJ whole genome shotgun (WGS) entry which is preliminary data.</text>
</comment>
<gene>
    <name evidence="1" type="ORF">GS882_03725</name>
</gene>